<reference evidence="1 2" key="1">
    <citation type="submission" date="2023-06" db="EMBL/GenBank/DDBJ databases">
        <title>Sporosarcina sp. nov., isolated from Korean traditional fermented seafood 'Jeotgal'.</title>
        <authorList>
            <person name="Yang A.I."/>
            <person name="Shin N.-R."/>
        </authorList>
    </citation>
    <scope>NUCLEOTIDE SEQUENCE [LARGE SCALE GENOMIC DNA]</scope>
    <source>
        <strain evidence="1 2">KCTC13119</strain>
    </source>
</reference>
<evidence type="ECO:0000313" key="2">
    <source>
        <dbReference type="Proteomes" id="UP001282284"/>
    </source>
</evidence>
<sequence>MRKTLERSVKFGEVLDMMYVTKDGSISKRRIKVLQVGEVSFRAYCHLHRSNRTFTINNVLALVPVVTKESRVI</sequence>
<accession>A0ABU4G7A0</accession>
<name>A0ABU4G7A0_9BACL</name>
<gene>
    <name evidence="1" type="ORF">QT711_03285</name>
</gene>
<proteinExistence type="predicted"/>
<dbReference type="EMBL" id="JAUBDI010000002">
    <property type="protein sequence ID" value="MDW0112193.1"/>
    <property type="molecule type" value="Genomic_DNA"/>
</dbReference>
<keyword evidence="2" id="KW-1185">Reference proteome</keyword>
<dbReference type="RefSeq" id="WP_317942088.1">
    <property type="nucleotide sequence ID" value="NZ_JAUBDI010000002.1"/>
</dbReference>
<dbReference type="Proteomes" id="UP001282284">
    <property type="component" value="Unassembled WGS sequence"/>
</dbReference>
<evidence type="ECO:0000313" key="1">
    <source>
        <dbReference type="EMBL" id="MDW0112193.1"/>
    </source>
</evidence>
<organism evidence="1 2">
    <name type="scientific">Sporosarcina saromensis</name>
    <dbReference type="NCBI Taxonomy" id="359365"/>
    <lineage>
        <taxon>Bacteria</taxon>
        <taxon>Bacillati</taxon>
        <taxon>Bacillota</taxon>
        <taxon>Bacilli</taxon>
        <taxon>Bacillales</taxon>
        <taxon>Caryophanaceae</taxon>
        <taxon>Sporosarcina</taxon>
    </lineage>
</organism>
<protein>
    <submittedName>
        <fullName evidence="1">Transcriptional regulator</fullName>
    </submittedName>
</protein>
<comment type="caution">
    <text evidence="1">The sequence shown here is derived from an EMBL/GenBank/DDBJ whole genome shotgun (WGS) entry which is preliminary data.</text>
</comment>